<keyword evidence="2" id="KW-0012">Acyltransferase</keyword>
<keyword evidence="2" id="KW-0808">Transferase</keyword>
<dbReference type="InterPro" id="IPR039551">
    <property type="entry name" value="Cho/carn_acyl_trans"/>
</dbReference>
<gene>
    <name evidence="2" type="ORF">DI09_69p10</name>
</gene>
<accession>A0A098VN27</accession>
<name>A0A098VN27_9MICR</name>
<proteinExistence type="predicted"/>
<dbReference type="AlphaFoldDB" id="A0A098VN27"/>
<dbReference type="HOGENOM" id="CLU_2503891_0_0_1"/>
<protein>
    <submittedName>
        <fullName evidence="2">Carnitine acyltransferase</fullName>
    </submittedName>
</protein>
<dbReference type="GO" id="GO:0016746">
    <property type="term" value="F:acyltransferase activity"/>
    <property type="evidence" value="ECO:0007669"/>
    <property type="project" value="UniProtKB-KW"/>
</dbReference>
<dbReference type="GeneID" id="25260622"/>
<organism evidence="2 3">
    <name type="scientific">Mitosporidium daphniae</name>
    <dbReference type="NCBI Taxonomy" id="1485682"/>
    <lineage>
        <taxon>Eukaryota</taxon>
        <taxon>Fungi</taxon>
        <taxon>Fungi incertae sedis</taxon>
        <taxon>Microsporidia</taxon>
        <taxon>Mitosporidium</taxon>
    </lineage>
</organism>
<dbReference type="SUPFAM" id="SSF52777">
    <property type="entry name" value="CoA-dependent acyltransferases"/>
    <property type="match status" value="1"/>
</dbReference>
<dbReference type="Proteomes" id="UP000029725">
    <property type="component" value="Unassembled WGS sequence"/>
</dbReference>
<dbReference type="RefSeq" id="XP_013236920.1">
    <property type="nucleotide sequence ID" value="XM_013381466.1"/>
</dbReference>
<feature type="non-terminal residue" evidence="2">
    <location>
        <position position="1"/>
    </location>
</feature>
<comment type="caution">
    <text evidence="2">The sequence shown here is derived from an EMBL/GenBank/DDBJ whole genome shotgun (WGS) entry which is preliminary data.</text>
</comment>
<dbReference type="InterPro" id="IPR023213">
    <property type="entry name" value="CAT-like_dom_sf"/>
</dbReference>
<evidence type="ECO:0000313" key="3">
    <source>
        <dbReference type="Proteomes" id="UP000029725"/>
    </source>
</evidence>
<sequence>KWVLSTSQITADHNDAWGYGEVVADGFGLPYSIYDDHIYVGVSSRSSLNADTEKFKEILSKTLLSMSELIKKIRGDGFASMPSSSL</sequence>
<dbReference type="Gene3D" id="3.30.559.10">
    <property type="entry name" value="Chloramphenicol acetyltransferase-like domain"/>
    <property type="match status" value="1"/>
</dbReference>
<evidence type="ECO:0000259" key="1">
    <source>
        <dbReference type="Pfam" id="PF00755"/>
    </source>
</evidence>
<feature type="domain" description="Choline/carnitine acyltransferase" evidence="1">
    <location>
        <begin position="1"/>
        <end position="60"/>
    </location>
</feature>
<keyword evidence="3" id="KW-1185">Reference proteome</keyword>
<dbReference type="OrthoDB" id="240216at2759"/>
<evidence type="ECO:0000313" key="2">
    <source>
        <dbReference type="EMBL" id="KGG50477.1"/>
    </source>
</evidence>
<dbReference type="VEuPathDB" id="MicrosporidiaDB:DI09_69p10"/>
<reference evidence="2 3" key="1">
    <citation type="submission" date="2014-04" db="EMBL/GenBank/DDBJ databases">
        <title>A new species of microsporidia sheds light on the evolution of extreme parasitism.</title>
        <authorList>
            <person name="Haag K.L."/>
            <person name="James T.Y."/>
            <person name="Larsson R."/>
            <person name="Schaer T.M."/>
            <person name="Refardt D."/>
            <person name="Pombert J.-F."/>
            <person name="Ebert D."/>
        </authorList>
    </citation>
    <scope>NUCLEOTIDE SEQUENCE [LARGE SCALE GENOMIC DNA]</scope>
    <source>
        <strain evidence="2 3">UGP3</strain>
        <tissue evidence="2">Spores</tissue>
    </source>
</reference>
<dbReference type="EMBL" id="JMKJ01000578">
    <property type="protein sequence ID" value="KGG50477.1"/>
    <property type="molecule type" value="Genomic_DNA"/>
</dbReference>
<dbReference type="Pfam" id="PF00755">
    <property type="entry name" value="Carn_acyltransf"/>
    <property type="match status" value="1"/>
</dbReference>